<reference evidence="2" key="1">
    <citation type="submission" date="2019-10" db="EMBL/GenBank/DDBJ databases">
        <title>Bird 10,000 Genomes (B10K) Project - Family phase.</title>
        <authorList>
            <person name="Zhang G."/>
        </authorList>
    </citation>
    <scope>NUCLEOTIDE SEQUENCE</scope>
    <source>
        <strain evidence="2">B10K-DU-002-69</strain>
        <tissue evidence="2">Muscle</tissue>
    </source>
</reference>
<dbReference type="GO" id="GO:0071944">
    <property type="term" value="C:cell periphery"/>
    <property type="evidence" value="ECO:0007669"/>
    <property type="project" value="UniProtKB-ARBA"/>
</dbReference>
<dbReference type="Gene3D" id="3.30.70.960">
    <property type="entry name" value="SEA domain"/>
    <property type="match status" value="1"/>
</dbReference>
<dbReference type="OrthoDB" id="7493297at2759"/>
<dbReference type="PANTHER" id="PTHR37999:SF2">
    <property type="entry name" value="MUCIN-17"/>
    <property type="match status" value="1"/>
</dbReference>
<dbReference type="InterPro" id="IPR036364">
    <property type="entry name" value="SEA_dom_sf"/>
</dbReference>
<comment type="caution">
    <text evidence="2">The sequence shown here is derived from an EMBL/GenBank/DDBJ whole genome shotgun (WGS) entry which is preliminary data.</text>
</comment>
<sequence>DPCLNGGRWTGLGCVCPPNLEGDRCQFAAPTINITAELGPSVLMVTRVINRNFSEDMGDPSATSYRSFVDEFGRTMDRIYQNVSGYRGVRVQSLRRGSVVVTYKVLLHPPAGDAPTTALDRRVQELLEATNATAQASNCSRPHGGLCFSTFFSRSPRAKAPALNATELCRKYAPANYSRFYYPQRVGNSLLCVTNCTLNLPGSFNCHGG</sequence>
<gene>
    <name evidence="2" type="primary">Muc3b</name>
    <name evidence="2" type="ORF">TODMEX_R10269</name>
</gene>
<evidence type="ECO:0000259" key="1">
    <source>
        <dbReference type="PROSITE" id="PS50024"/>
    </source>
</evidence>
<accession>A0A851DJ54</accession>
<proteinExistence type="predicted"/>
<dbReference type="PROSITE" id="PS50024">
    <property type="entry name" value="SEA"/>
    <property type="match status" value="1"/>
</dbReference>
<dbReference type="PANTHER" id="PTHR37999">
    <property type="entry name" value="MUCIN-17"/>
    <property type="match status" value="1"/>
</dbReference>
<dbReference type="PROSITE" id="PS00022">
    <property type="entry name" value="EGF_1"/>
    <property type="match status" value="1"/>
</dbReference>
<dbReference type="Proteomes" id="UP000660247">
    <property type="component" value="Unassembled WGS sequence"/>
</dbReference>
<feature type="non-terminal residue" evidence="2">
    <location>
        <position position="1"/>
    </location>
</feature>
<organism evidence="2 3">
    <name type="scientific">Todus mexicanus</name>
    <name type="common">Puerto Rican tody</name>
    <dbReference type="NCBI Taxonomy" id="135184"/>
    <lineage>
        <taxon>Eukaryota</taxon>
        <taxon>Metazoa</taxon>
        <taxon>Chordata</taxon>
        <taxon>Craniata</taxon>
        <taxon>Vertebrata</taxon>
        <taxon>Euteleostomi</taxon>
        <taxon>Archelosauria</taxon>
        <taxon>Archosauria</taxon>
        <taxon>Dinosauria</taxon>
        <taxon>Saurischia</taxon>
        <taxon>Theropoda</taxon>
        <taxon>Coelurosauria</taxon>
        <taxon>Aves</taxon>
        <taxon>Neognathae</taxon>
        <taxon>Neoaves</taxon>
        <taxon>Telluraves</taxon>
        <taxon>Coraciimorphae</taxon>
        <taxon>Coraciiformes</taxon>
        <taxon>Todidae</taxon>
        <taxon>Todus</taxon>
    </lineage>
</organism>
<dbReference type="InterPro" id="IPR000742">
    <property type="entry name" value="EGF"/>
</dbReference>
<feature type="domain" description="SEA" evidence="1">
    <location>
        <begin position="35"/>
        <end position="152"/>
    </location>
</feature>
<dbReference type="AlphaFoldDB" id="A0A851DJ54"/>
<dbReference type="SUPFAM" id="SSF82671">
    <property type="entry name" value="SEA domain"/>
    <property type="match status" value="1"/>
</dbReference>
<keyword evidence="3" id="KW-1185">Reference proteome</keyword>
<dbReference type="EMBL" id="WEIS01063784">
    <property type="protein sequence ID" value="NWI67974.1"/>
    <property type="molecule type" value="Genomic_DNA"/>
</dbReference>
<protein>
    <submittedName>
        <fullName evidence="2">MUC3B protein</fullName>
    </submittedName>
</protein>
<dbReference type="InterPro" id="IPR000082">
    <property type="entry name" value="SEA_dom"/>
</dbReference>
<dbReference type="Pfam" id="PF01390">
    <property type="entry name" value="SEA"/>
    <property type="match status" value="1"/>
</dbReference>
<dbReference type="InterPro" id="IPR053311">
    <property type="entry name" value="Mucosal_Integrity_Assoc"/>
</dbReference>
<feature type="non-terminal residue" evidence="2">
    <location>
        <position position="209"/>
    </location>
</feature>
<evidence type="ECO:0000313" key="2">
    <source>
        <dbReference type="EMBL" id="NWI67974.1"/>
    </source>
</evidence>
<evidence type="ECO:0000313" key="3">
    <source>
        <dbReference type="Proteomes" id="UP000660247"/>
    </source>
</evidence>
<name>A0A851DJ54_TODME</name>